<evidence type="ECO:0000313" key="1">
    <source>
        <dbReference type="EMBL" id="CAH8358648.1"/>
    </source>
</evidence>
<organism evidence="1 2">
    <name type="scientific">Eruca vesicaria subsp. sativa</name>
    <name type="common">Garden rocket</name>
    <name type="synonym">Eruca sativa</name>
    <dbReference type="NCBI Taxonomy" id="29727"/>
    <lineage>
        <taxon>Eukaryota</taxon>
        <taxon>Viridiplantae</taxon>
        <taxon>Streptophyta</taxon>
        <taxon>Embryophyta</taxon>
        <taxon>Tracheophyta</taxon>
        <taxon>Spermatophyta</taxon>
        <taxon>Magnoliopsida</taxon>
        <taxon>eudicotyledons</taxon>
        <taxon>Gunneridae</taxon>
        <taxon>Pentapetalae</taxon>
        <taxon>rosids</taxon>
        <taxon>malvids</taxon>
        <taxon>Brassicales</taxon>
        <taxon>Brassicaceae</taxon>
        <taxon>Brassiceae</taxon>
        <taxon>Eruca</taxon>
    </lineage>
</organism>
<sequence length="114" mass="12722">MSLAVDIGVWITIALKCRYVRDLSIKIDCSSSTVPVILQRSLYTKSSRMLVSLKLKSVTLMDGSSTSPSFLALKTSATQDAYFVGTVFHRLVHLRMCTCETVVESTYVFAKRFT</sequence>
<evidence type="ECO:0000313" key="2">
    <source>
        <dbReference type="Proteomes" id="UP001642260"/>
    </source>
</evidence>
<dbReference type="EMBL" id="CAKOAT010251820">
    <property type="protein sequence ID" value="CAH8358648.1"/>
    <property type="molecule type" value="Genomic_DNA"/>
</dbReference>
<reference evidence="1 2" key="1">
    <citation type="submission" date="2022-03" db="EMBL/GenBank/DDBJ databases">
        <authorList>
            <person name="Macdonald S."/>
            <person name="Ahmed S."/>
            <person name="Newling K."/>
        </authorList>
    </citation>
    <scope>NUCLEOTIDE SEQUENCE [LARGE SCALE GENOMIC DNA]</scope>
</reference>
<proteinExistence type="predicted"/>
<dbReference type="AlphaFoldDB" id="A0ABC8KJG6"/>
<keyword evidence="2" id="KW-1185">Reference proteome</keyword>
<name>A0ABC8KJG6_ERUVS</name>
<comment type="caution">
    <text evidence="1">The sequence shown here is derived from an EMBL/GenBank/DDBJ whole genome shotgun (WGS) entry which is preliminary data.</text>
</comment>
<gene>
    <name evidence="1" type="ORF">ERUC_LOCUS24404</name>
</gene>
<protein>
    <submittedName>
        <fullName evidence="1">Uncharacterized protein</fullName>
    </submittedName>
</protein>
<accession>A0ABC8KJG6</accession>
<dbReference type="Proteomes" id="UP001642260">
    <property type="component" value="Unassembled WGS sequence"/>
</dbReference>